<name>A0A8K0W797_9HYPO</name>
<feature type="region of interest" description="Disordered" evidence="1">
    <location>
        <begin position="86"/>
        <end position="181"/>
    </location>
</feature>
<dbReference type="EMBL" id="JAGPXF010000007">
    <property type="protein sequence ID" value="KAH7236169.1"/>
    <property type="molecule type" value="Genomic_DNA"/>
</dbReference>
<comment type="caution">
    <text evidence="2">The sequence shown here is derived from an EMBL/GenBank/DDBJ whole genome shotgun (WGS) entry which is preliminary data.</text>
</comment>
<sequence length="181" mass="19899">MGPRPDTKMPPLDIDENGIVTLVPGELYCRWRNLRGTLCPKKNRFNSHTALNSHLKEVHKHQVAGRRRRNLNFSEDQNVKHWYTEMDAGRMPSWPPRQTGEADENSTQNAGGSRLAMAGGVSQASRDGILPAGSESSRPVDTGDVPQDASEPEESRLQSSVSVSLPTPAKQEPDIKSESSS</sequence>
<protein>
    <submittedName>
        <fullName evidence="2">Uncharacterized protein</fullName>
    </submittedName>
</protein>
<gene>
    <name evidence="2" type="ORF">BKA59DRAFT_516681</name>
</gene>
<dbReference type="Proteomes" id="UP000813427">
    <property type="component" value="Unassembled WGS sequence"/>
</dbReference>
<keyword evidence="3" id="KW-1185">Reference proteome</keyword>
<evidence type="ECO:0000313" key="2">
    <source>
        <dbReference type="EMBL" id="KAH7236169.1"/>
    </source>
</evidence>
<evidence type="ECO:0000313" key="3">
    <source>
        <dbReference type="Proteomes" id="UP000813427"/>
    </source>
</evidence>
<dbReference type="OrthoDB" id="4970011at2759"/>
<evidence type="ECO:0000256" key="1">
    <source>
        <dbReference type="SAM" id="MobiDB-lite"/>
    </source>
</evidence>
<reference evidence="2" key="1">
    <citation type="journal article" date="2021" name="Nat. Commun.">
        <title>Genetic determinants of endophytism in the Arabidopsis root mycobiome.</title>
        <authorList>
            <person name="Mesny F."/>
            <person name="Miyauchi S."/>
            <person name="Thiergart T."/>
            <person name="Pickel B."/>
            <person name="Atanasova L."/>
            <person name="Karlsson M."/>
            <person name="Huettel B."/>
            <person name="Barry K.W."/>
            <person name="Haridas S."/>
            <person name="Chen C."/>
            <person name="Bauer D."/>
            <person name="Andreopoulos W."/>
            <person name="Pangilinan J."/>
            <person name="LaButti K."/>
            <person name="Riley R."/>
            <person name="Lipzen A."/>
            <person name="Clum A."/>
            <person name="Drula E."/>
            <person name="Henrissat B."/>
            <person name="Kohler A."/>
            <person name="Grigoriev I.V."/>
            <person name="Martin F.M."/>
            <person name="Hacquard S."/>
        </authorList>
    </citation>
    <scope>NUCLEOTIDE SEQUENCE</scope>
    <source>
        <strain evidence="2">MPI-SDFR-AT-0068</strain>
    </source>
</reference>
<feature type="compositionally biased region" description="Basic and acidic residues" evidence="1">
    <location>
        <begin position="171"/>
        <end position="181"/>
    </location>
</feature>
<organism evidence="2 3">
    <name type="scientific">Fusarium tricinctum</name>
    <dbReference type="NCBI Taxonomy" id="61284"/>
    <lineage>
        <taxon>Eukaryota</taxon>
        <taxon>Fungi</taxon>
        <taxon>Dikarya</taxon>
        <taxon>Ascomycota</taxon>
        <taxon>Pezizomycotina</taxon>
        <taxon>Sordariomycetes</taxon>
        <taxon>Hypocreomycetidae</taxon>
        <taxon>Hypocreales</taxon>
        <taxon>Nectriaceae</taxon>
        <taxon>Fusarium</taxon>
        <taxon>Fusarium tricinctum species complex</taxon>
    </lineage>
</organism>
<proteinExistence type="predicted"/>
<accession>A0A8K0W797</accession>
<dbReference type="AlphaFoldDB" id="A0A8K0W797"/>